<sequence length="212" mass="25292">MEEIKKLRQETLQKERDTKNNGNPIYYDCHRCNKKVMDESVGMCKCKGETKHLLCEDCTKQRNMEKKIKNLKIGELKQRLSDLISYHTKRKEDAIKYNSEFYNKLNSIKEVEMMEKLPPKFLQAYLFLKQAYYSNYQEELLKHSNFDKESFLDRLEKEIEISEKSVGFITDDKIDLPKDYPLCVFIRDEHEETVLKAKENLLALVQEQAEKM</sequence>
<accession>A0A9W4SKA4</accession>
<proteinExistence type="predicted"/>
<dbReference type="AlphaFoldDB" id="A0A9W4SKA4"/>
<evidence type="ECO:0000313" key="1">
    <source>
        <dbReference type="EMBL" id="CAI2172205.1"/>
    </source>
</evidence>
<dbReference type="EMBL" id="CAMKVN010000911">
    <property type="protein sequence ID" value="CAI2172205.1"/>
    <property type="molecule type" value="Genomic_DNA"/>
</dbReference>
<dbReference type="OrthoDB" id="2467661at2759"/>
<name>A0A9W4SKA4_9GLOM</name>
<dbReference type="Proteomes" id="UP001153678">
    <property type="component" value="Unassembled WGS sequence"/>
</dbReference>
<gene>
    <name evidence="1" type="ORF">FWILDA_LOCUS5461</name>
</gene>
<evidence type="ECO:0000313" key="2">
    <source>
        <dbReference type="Proteomes" id="UP001153678"/>
    </source>
</evidence>
<keyword evidence="2" id="KW-1185">Reference proteome</keyword>
<protein>
    <submittedName>
        <fullName evidence="1">8024_t:CDS:1</fullName>
    </submittedName>
</protein>
<comment type="caution">
    <text evidence="1">The sequence shown here is derived from an EMBL/GenBank/DDBJ whole genome shotgun (WGS) entry which is preliminary data.</text>
</comment>
<reference evidence="1" key="1">
    <citation type="submission" date="2022-08" db="EMBL/GenBank/DDBJ databases">
        <authorList>
            <person name="Kallberg Y."/>
            <person name="Tangrot J."/>
            <person name="Rosling A."/>
        </authorList>
    </citation>
    <scope>NUCLEOTIDE SEQUENCE</scope>
    <source>
        <strain evidence="1">Wild A</strain>
    </source>
</reference>
<organism evidence="1 2">
    <name type="scientific">Funneliformis geosporum</name>
    <dbReference type="NCBI Taxonomy" id="1117311"/>
    <lineage>
        <taxon>Eukaryota</taxon>
        <taxon>Fungi</taxon>
        <taxon>Fungi incertae sedis</taxon>
        <taxon>Mucoromycota</taxon>
        <taxon>Glomeromycotina</taxon>
        <taxon>Glomeromycetes</taxon>
        <taxon>Glomerales</taxon>
        <taxon>Glomeraceae</taxon>
        <taxon>Funneliformis</taxon>
    </lineage>
</organism>